<dbReference type="GO" id="GO:0046872">
    <property type="term" value="F:metal ion binding"/>
    <property type="evidence" value="ECO:0007669"/>
    <property type="project" value="UniProtKB-KW"/>
</dbReference>
<feature type="compositionally biased region" description="Low complexity" evidence="16">
    <location>
        <begin position="110"/>
        <end position="131"/>
    </location>
</feature>
<evidence type="ECO:0000256" key="7">
    <source>
        <dbReference type="ARBA" id="ARBA00022622"/>
    </source>
</evidence>
<dbReference type="Proteomes" id="UP001304895">
    <property type="component" value="Unassembled WGS sequence"/>
</dbReference>
<keyword evidence="12 15" id="KW-1015">Disulfide bond</keyword>
<evidence type="ECO:0000256" key="12">
    <source>
        <dbReference type="ARBA" id="ARBA00023157"/>
    </source>
</evidence>
<evidence type="ECO:0000256" key="15">
    <source>
        <dbReference type="PROSITE-ProRule" id="PRU01356"/>
    </source>
</evidence>
<keyword evidence="13" id="KW-0325">Glycoprotein</keyword>
<keyword evidence="9 17" id="KW-0732">Signal</keyword>
<feature type="signal peptide" evidence="17">
    <location>
        <begin position="1"/>
        <end position="18"/>
    </location>
</feature>
<keyword evidence="11" id="KW-0472">Membrane</keyword>
<keyword evidence="20" id="KW-1185">Reference proteome</keyword>
<dbReference type="SMART" id="SM00747">
    <property type="entry name" value="CFEM"/>
    <property type="match status" value="1"/>
</dbReference>
<dbReference type="Pfam" id="PF05730">
    <property type="entry name" value="CFEM"/>
    <property type="match status" value="1"/>
</dbReference>
<feature type="chain" id="PRO_5042810139" description="CFEM domain-containing protein" evidence="17">
    <location>
        <begin position="19"/>
        <end position="156"/>
    </location>
</feature>
<keyword evidence="14" id="KW-0449">Lipoprotein</keyword>
<feature type="disulfide bond" evidence="15">
    <location>
        <begin position="47"/>
        <end position="80"/>
    </location>
</feature>
<accession>A0AAN6UBQ6</accession>
<evidence type="ECO:0000256" key="3">
    <source>
        <dbReference type="ARBA" id="ARBA00010031"/>
    </source>
</evidence>
<dbReference type="PROSITE" id="PS52012">
    <property type="entry name" value="CFEM"/>
    <property type="match status" value="1"/>
</dbReference>
<reference evidence="19" key="2">
    <citation type="submission" date="2023-05" db="EMBL/GenBank/DDBJ databases">
        <authorList>
            <consortium name="Lawrence Berkeley National Laboratory"/>
            <person name="Steindorff A."/>
            <person name="Hensen N."/>
            <person name="Bonometti L."/>
            <person name="Westerberg I."/>
            <person name="Brannstrom I.O."/>
            <person name="Guillou S."/>
            <person name="Cros-Aarteil S."/>
            <person name="Calhoun S."/>
            <person name="Haridas S."/>
            <person name="Kuo A."/>
            <person name="Mondo S."/>
            <person name="Pangilinan J."/>
            <person name="Riley R."/>
            <person name="Labutti K."/>
            <person name="Andreopoulos B."/>
            <person name="Lipzen A."/>
            <person name="Chen C."/>
            <person name="Yanf M."/>
            <person name="Daum C."/>
            <person name="Ng V."/>
            <person name="Clum A."/>
            <person name="Ohm R."/>
            <person name="Martin F."/>
            <person name="Silar P."/>
            <person name="Natvig D."/>
            <person name="Lalanne C."/>
            <person name="Gautier V."/>
            <person name="Ament-Velasquez S.L."/>
            <person name="Kruys A."/>
            <person name="Hutchinson M.I."/>
            <person name="Powell A.J."/>
            <person name="Barry K."/>
            <person name="Miller A.N."/>
            <person name="Grigoriev I.V."/>
            <person name="Debuchy R."/>
            <person name="Gladieux P."/>
            <person name="Thoren M.H."/>
            <person name="Johannesson H."/>
        </authorList>
    </citation>
    <scope>NUCLEOTIDE SEQUENCE</scope>
    <source>
        <strain evidence="19">CBS 123565</strain>
    </source>
</reference>
<evidence type="ECO:0000256" key="5">
    <source>
        <dbReference type="ARBA" id="ARBA00022525"/>
    </source>
</evidence>
<dbReference type="GO" id="GO:0005576">
    <property type="term" value="C:extracellular region"/>
    <property type="evidence" value="ECO:0007669"/>
    <property type="project" value="UniProtKB-SubCell"/>
</dbReference>
<protein>
    <recommendedName>
        <fullName evidence="18">CFEM domain-containing protein</fullName>
    </recommendedName>
</protein>
<evidence type="ECO:0000256" key="11">
    <source>
        <dbReference type="ARBA" id="ARBA00023136"/>
    </source>
</evidence>
<dbReference type="PANTHER" id="PTHR37928:SF2">
    <property type="entry name" value="GPI ANCHORED CFEM DOMAIN PROTEIN (AFU_ORTHOLOGUE AFUA_6G10580)"/>
    <property type="match status" value="1"/>
</dbReference>
<comment type="subcellular location">
    <subcellularLocation>
        <location evidence="1">Cell membrane</location>
        <topology evidence="1">Lipid-anchor</topology>
        <topology evidence="1">GPI-anchor</topology>
    </subcellularLocation>
    <subcellularLocation>
        <location evidence="2">Secreted</location>
    </subcellularLocation>
</comment>
<evidence type="ECO:0000313" key="19">
    <source>
        <dbReference type="EMBL" id="KAK4130077.1"/>
    </source>
</evidence>
<evidence type="ECO:0000256" key="9">
    <source>
        <dbReference type="ARBA" id="ARBA00022729"/>
    </source>
</evidence>
<evidence type="ECO:0000259" key="18">
    <source>
        <dbReference type="PROSITE" id="PS52012"/>
    </source>
</evidence>
<reference evidence="19" key="1">
    <citation type="journal article" date="2023" name="Mol. Phylogenet. Evol.">
        <title>Genome-scale phylogeny and comparative genomics of the fungal order Sordariales.</title>
        <authorList>
            <person name="Hensen N."/>
            <person name="Bonometti L."/>
            <person name="Westerberg I."/>
            <person name="Brannstrom I.O."/>
            <person name="Guillou S."/>
            <person name="Cros-Aarteil S."/>
            <person name="Calhoun S."/>
            <person name="Haridas S."/>
            <person name="Kuo A."/>
            <person name="Mondo S."/>
            <person name="Pangilinan J."/>
            <person name="Riley R."/>
            <person name="LaButti K."/>
            <person name="Andreopoulos B."/>
            <person name="Lipzen A."/>
            <person name="Chen C."/>
            <person name="Yan M."/>
            <person name="Daum C."/>
            <person name="Ng V."/>
            <person name="Clum A."/>
            <person name="Steindorff A."/>
            <person name="Ohm R.A."/>
            <person name="Martin F."/>
            <person name="Silar P."/>
            <person name="Natvig D.O."/>
            <person name="Lalanne C."/>
            <person name="Gautier V."/>
            <person name="Ament-Velasquez S.L."/>
            <person name="Kruys A."/>
            <person name="Hutchinson M.I."/>
            <person name="Powell A.J."/>
            <person name="Barry K."/>
            <person name="Miller A.N."/>
            <person name="Grigoriev I.V."/>
            <person name="Debuchy R."/>
            <person name="Gladieux P."/>
            <person name="Hiltunen Thoren M."/>
            <person name="Johannesson H."/>
        </authorList>
    </citation>
    <scope>NUCLEOTIDE SEQUENCE</scope>
    <source>
        <strain evidence="19">CBS 123565</strain>
    </source>
</reference>
<dbReference type="AlphaFoldDB" id="A0AAN6UBQ6"/>
<evidence type="ECO:0000256" key="14">
    <source>
        <dbReference type="ARBA" id="ARBA00023288"/>
    </source>
</evidence>
<feature type="domain" description="CFEM" evidence="18">
    <location>
        <begin position="1"/>
        <end position="108"/>
    </location>
</feature>
<evidence type="ECO:0000313" key="20">
    <source>
        <dbReference type="Proteomes" id="UP001304895"/>
    </source>
</evidence>
<sequence length="156" mass="15079">MKIPAVFLSLSLVGAAVAAIPPCAQPCADSFMQGGIGDCGSNVKCICSNKQFLSEIACCIAPVCNAAEQTEAVNFASQLCKGAGVTDLPTAVSCTTSAAKTSSPATTAAVTTGAESAATTAPSSASSTESSNYGPRPTAAAGLGAIGGIMAAVALL</sequence>
<evidence type="ECO:0000256" key="16">
    <source>
        <dbReference type="SAM" id="MobiDB-lite"/>
    </source>
</evidence>
<evidence type="ECO:0000256" key="17">
    <source>
        <dbReference type="SAM" id="SignalP"/>
    </source>
</evidence>
<keyword evidence="4" id="KW-1003">Cell membrane</keyword>
<dbReference type="InterPro" id="IPR008427">
    <property type="entry name" value="Extracellular_membr_CFEM_dom"/>
</dbReference>
<proteinExistence type="inferred from homology"/>
<evidence type="ECO:0000256" key="10">
    <source>
        <dbReference type="ARBA" id="ARBA00023004"/>
    </source>
</evidence>
<evidence type="ECO:0000256" key="4">
    <source>
        <dbReference type="ARBA" id="ARBA00022475"/>
    </source>
</evidence>
<comment type="caution">
    <text evidence="19">The sequence shown here is derived from an EMBL/GenBank/DDBJ whole genome shotgun (WGS) entry which is preliminary data.</text>
</comment>
<comment type="similarity">
    <text evidence="3">Belongs to the RBT5 family.</text>
</comment>
<feature type="region of interest" description="Disordered" evidence="16">
    <location>
        <begin position="110"/>
        <end position="134"/>
    </location>
</feature>
<keyword evidence="10" id="KW-0408">Iron</keyword>
<keyword evidence="5" id="KW-0964">Secreted</keyword>
<evidence type="ECO:0000256" key="6">
    <source>
        <dbReference type="ARBA" id="ARBA00022617"/>
    </source>
</evidence>
<gene>
    <name evidence="19" type="ORF">BT67DRAFT_446044</name>
</gene>
<dbReference type="EMBL" id="MU853443">
    <property type="protein sequence ID" value="KAK4130077.1"/>
    <property type="molecule type" value="Genomic_DNA"/>
</dbReference>
<evidence type="ECO:0000256" key="13">
    <source>
        <dbReference type="ARBA" id="ARBA00023180"/>
    </source>
</evidence>
<comment type="caution">
    <text evidence="15">Lacks conserved residue(s) required for the propagation of feature annotation.</text>
</comment>
<dbReference type="PANTHER" id="PTHR37928">
    <property type="entry name" value="CFEM DOMAIN PROTEIN (AFU_ORTHOLOGUE AFUA_6G14090)"/>
    <property type="match status" value="1"/>
</dbReference>
<dbReference type="GO" id="GO:0098552">
    <property type="term" value="C:side of membrane"/>
    <property type="evidence" value="ECO:0007669"/>
    <property type="project" value="UniProtKB-KW"/>
</dbReference>
<evidence type="ECO:0000256" key="1">
    <source>
        <dbReference type="ARBA" id="ARBA00004609"/>
    </source>
</evidence>
<dbReference type="InterPro" id="IPR051735">
    <property type="entry name" value="CFEM_domain"/>
</dbReference>
<dbReference type="GO" id="GO:0005886">
    <property type="term" value="C:plasma membrane"/>
    <property type="evidence" value="ECO:0007669"/>
    <property type="project" value="UniProtKB-SubCell"/>
</dbReference>
<keyword evidence="7" id="KW-0336">GPI-anchor</keyword>
<organism evidence="19 20">
    <name type="scientific">Trichocladium antarcticum</name>
    <dbReference type="NCBI Taxonomy" id="1450529"/>
    <lineage>
        <taxon>Eukaryota</taxon>
        <taxon>Fungi</taxon>
        <taxon>Dikarya</taxon>
        <taxon>Ascomycota</taxon>
        <taxon>Pezizomycotina</taxon>
        <taxon>Sordariomycetes</taxon>
        <taxon>Sordariomycetidae</taxon>
        <taxon>Sordariales</taxon>
        <taxon>Chaetomiaceae</taxon>
        <taxon>Trichocladium</taxon>
    </lineage>
</organism>
<evidence type="ECO:0000256" key="2">
    <source>
        <dbReference type="ARBA" id="ARBA00004613"/>
    </source>
</evidence>
<name>A0AAN6UBQ6_9PEZI</name>
<keyword evidence="6" id="KW-0349">Heme</keyword>
<keyword evidence="8" id="KW-0479">Metal-binding</keyword>
<evidence type="ECO:0000256" key="8">
    <source>
        <dbReference type="ARBA" id="ARBA00022723"/>
    </source>
</evidence>